<evidence type="ECO:0000313" key="4">
    <source>
        <dbReference type="EMBL" id="MBS9720572.1"/>
    </source>
</evidence>
<feature type="transmembrane region" description="Helical" evidence="1">
    <location>
        <begin position="299"/>
        <end position="318"/>
    </location>
</feature>
<dbReference type="Pfam" id="PF25853">
    <property type="entry name" value="DUF6311_C"/>
    <property type="match status" value="1"/>
</dbReference>
<evidence type="ECO:0000313" key="5">
    <source>
        <dbReference type="Proteomes" id="UP001297272"/>
    </source>
</evidence>
<dbReference type="InterPro" id="IPR058671">
    <property type="entry name" value="DUF6311_C"/>
</dbReference>
<gene>
    <name evidence="4" type="ORF">JYU29_07725</name>
</gene>
<feature type="transmembrane region" description="Helical" evidence="1">
    <location>
        <begin position="114"/>
        <end position="136"/>
    </location>
</feature>
<protein>
    <recommendedName>
        <fullName evidence="6">Glycosyltransferase RgtA/B/C/D-like domain-containing protein</fullName>
    </recommendedName>
</protein>
<proteinExistence type="predicted"/>
<dbReference type="EMBL" id="JAFMNX010000001">
    <property type="protein sequence ID" value="MBS9720572.1"/>
    <property type="molecule type" value="Genomic_DNA"/>
</dbReference>
<keyword evidence="1" id="KW-0472">Membrane</keyword>
<feature type="transmembrane region" description="Helical" evidence="1">
    <location>
        <begin position="193"/>
        <end position="216"/>
    </location>
</feature>
<keyword evidence="1" id="KW-1133">Transmembrane helix</keyword>
<evidence type="ECO:0000256" key="1">
    <source>
        <dbReference type="SAM" id="Phobius"/>
    </source>
</evidence>
<feature type="transmembrane region" description="Helical" evidence="1">
    <location>
        <begin position="143"/>
        <end position="159"/>
    </location>
</feature>
<comment type="caution">
    <text evidence="4">The sequence shown here is derived from an EMBL/GenBank/DDBJ whole genome shotgun (WGS) entry which is preliminary data.</text>
</comment>
<feature type="transmembrane region" description="Helical" evidence="1">
    <location>
        <begin position="376"/>
        <end position="393"/>
    </location>
</feature>
<evidence type="ECO:0000259" key="2">
    <source>
        <dbReference type="Pfam" id="PF19830"/>
    </source>
</evidence>
<feature type="domain" description="DUF6311" evidence="2">
    <location>
        <begin position="29"/>
        <end position="416"/>
    </location>
</feature>
<evidence type="ECO:0000259" key="3">
    <source>
        <dbReference type="Pfam" id="PF25853"/>
    </source>
</evidence>
<dbReference type="Proteomes" id="UP001297272">
    <property type="component" value="Unassembled WGS sequence"/>
</dbReference>
<feature type="transmembrane region" description="Helical" evidence="1">
    <location>
        <begin position="237"/>
        <end position="257"/>
    </location>
</feature>
<dbReference type="Pfam" id="PF19830">
    <property type="entry name" value="DUF6311"/>
    <property type="match status" value="1"/>
</dbReference>
<evidence type="ECO:0008006" key="6">
    <source>
        <dbReference type="Google" id="ProtNLM"/>
    </source>
</evidence>
<keyword evidence="5" id="KW-1185">Reference proteome</keyword>
<reference evidence="4 5" key="1">
    <citation type="submission" date="2021-03" db="EMBL/GenBank/DDBJ databases">
        <title>Tianweitania aestuarii sp. nov., isolated from a tidal flat.</title>
        <authorList>
            <person name="Park S."/>
            <person name="Yoon J.-H."/>
        </authorList>
    </citation>
    <scope>NUCLEOTIDE SEQUENCE [LARGE SCALE GENOMIC DNA]</scope>
    <source>
        <strain evidence="4 5">BSSL-BM11</strain>
    </source>
</reference>
<feature type="transmembrane region" description="Helical" evidence="1">
    <location>
        <begin position="23"/>
        <end position="41"/>
    </location>
</feature>
<name>A0ABS5RW92_9HYPH</name>
<organism evidence="4 5">
    <name type="scientific">Tianweitania aestuarii</name>
    <dbReference type="NCBI Taxonomy" id="2814886"/>
    <lineage>
        <taxon>Bacteria</taxon>
        <taxon>Pseudomonadati</taxon>
        <taxon>Pseudomonadota</taxon>
        <taxon>Alphaproteobacteria</taxon>
        <taxon>Hyphomicrobiales</taxon>
        <taxon>Phyllobacteriaceae</taxon>
        <taxon>Tianweitania</taxon>
    </lineage>
</organism>
<dbReference type="RefSeq" id="WP_213984081.1">
    <property type="nucleotide sequence ID" value="NZ_JAFMNX010000001.1"/>
</dbReference>
<dbReference type="InterPro" id="IPR046278">
    <property type="entry name" value="DUF6311"/>
</dbReference>
<keyword evidence="1" id="KW-0812">Transmembrane</keyword>
<sequence length="563" mass="61230">MFCQCNHNPAFPQTSRSRVERSSAYGIAVLLALVLVIYLYPASFVLGTSGSFDQGDSPQHVSGWLLFAADDWRFPLLLTQRFAPPEGLPIFLTDSIPLAALVFKPFAPLLPEGFHYLGLWHVGLRFGQALAAVYLVRALGARDALSAFAAVGLALLWPANLARIEHTALGTHWLLLLGLGHYFRARHWSVFKAATIFTVTTSAALLVHPYLLAMILPIQIAEAVDRSWRIRKWRKPATGLAASLVWLAALAFVMGYFTAGSNLDGGFEIYSMNLLAPFCGGDILRCIVPDPTGGQREGFNYLGLGVLIAITGACILSWRHAGSALRAHPALACIMIGFVIYALSSRVWLGDWKLLSYKIPYPTTVLTETFRSSGRFFWPVGLLLMATAVATLARSGRRWMPALLVGLVVVQAVDTRSLLQSVQAHASQPPLYDFSQWRAALPAIQAIEVYPAFGCPELTKQPYSFMQRLAGEIGATINTGYLARSNNTCEAVVDHQPQPLAAGRLLVSFADAGRFPQPAIISQAIAAGSCRTITLRDQAVLMCSNDPGVNWDALGSIVQPARP</sequence>
<accession>A0ABS5RW92</accession>
<feature type="transmembrane region" description="Helical" evidence="1">
    <location>
        <begin position="330"/>
        <end position="349"/>
    </location>
</feature>
<feature type="domain" description="DUF6311" evidence="3">
    <location>
        <begin position="436"/>
        <end position="512"/>
    </location>
</feature>